<organism evidence="7 8">
    <name type="scientific">Actinoalloteichus fjordicus</name>
    <dbReference type="NCBI Taxonomy" id="1612552"/>
    <lineage>
        <taxon>Bacteria</taxon>
        <taxon>Bacillati</taxon>
        <taxon>Actinomycetota</taxon>
        <taxon>Actinomycetes</taxon>
        <taxon>Pseudonocardiales</taxon>
        <taxon>Pseudonocardiaceae</taxon>
        <taxon>Actinoalloteichus</taxon>
    </lineage>
</organism>
<feature type="region of interest" description="Disordered" evidence="4">
    <location>
        <begin position="1"/>
        <end position="24"/>
    </location>
</feature>
<feature type="region of interest" description="Disordered" evidence="4">
    <location>
        <begin position="184"/>
        <end position="224"/>
    </location>
</feature>
<dbReference type="SUPFAM" id="SSF74942">
    <property type="entry name" value="YhbC-like, C-terminal domain"/>
    <property type="match status" value="1"/>
</dbReference>
<comment type="function">
    <text evidence="3">Required for maturation of 30S ribosomal subunits.</text>
</comment>
<dbReference type="GO" id="GO:0005829">
    <property type="term" value="C:cytosol"/>
    <property type="evidence" value="ECO:0007669"/>
    <property type="project" value="TreeGrafter"/>
</dbReference>
<dbReference type="NCBIfam" id="NF000930">
    <property type="entry name" value="PRK00092.2-2"/>
    <property type="match status" value="1"/>
</dbReference>
<dbReference type="SUPFAM" id="SSF75420">
    <property type="entry name" value="YhbC-like, N-terminal domain"/>
    <property type="match status" value="1"/>
</dbReference>
<evidence type="ECO:0000256" key="4">
    <source>
        <dbReference type="SAM" id="MobiDB-lite"/>
    </source>
</evidence>
<name>A0AAC9PRC0_9PSEU</name>
<sequence>MPSGQDRGSQSRGEAARARRGGGAEAALEPLITGALAPLGVDLDSLDVGRAGNRRIVKVVVDAEDGIGLDEVASASRAVSAVLDAADTDQQDADGSGQAGALFGGPYTLEVTSPGVDRPLTRPRHWRRARKRLVAVRLAEGGELTGRVGACDDQGVTLLVDRTLRRLAYSEVERATVEVEFRPPAEEDLRLLGDDEAGHDRQAAGVEQDTHAEGVRSNTEEKSQ</sequence>
<dbReference type="InterPro" id="IPR036847">
    <property type="entry name" value="RimP_C_sf"/>
</dbReference>
<dbReference type="CDD" id="cd01734">
    <property type="entry name" value="YlxS_C"/>
    <property type="match status" value="1"/>
</dbReference>
<dbReference type="PANTHER" id="PTHR33867">
    <property type="entry name" value="RIBOSOME MATURATION FACTOR RIMP"/>
    <property type="match status" value="1"/>
</dbReference>
<dbReference type="InterPro" id="IPR028989">
    <property type="entry name" value="RimP_N"/>
</dbReference>
<dbReference type="RefSeq" id="WP_083683055.1">
    <property type="nucleotide sequence ID" value="NZ_CP016076.1"/>
</dbReference>
<protein>
    <recommendedName>
        <fullName evidence="3">Ribosome maturation factor RimP</fullName>
    </recommendedName>
</protein>
<evidence type="ECO:0000259" key="5">
    <source>
        <dbReference type="Pfam" id="PF02576"/>
    </source>
</evidence>
<dbReference type="GO" id="GO:0006412">
    <property type="term" value="P:translation"/>
    <property type="evidence" value="ECO:0007669"/>
    <property type="project" value="TreeGrafter"/>
</dbReference>
<dbReference type="PANTHER" id="PTHR33867:SF1">
    <property type="entry name" value="RIBOSOME MATURATION FACTOR RIMP"/>
    <property type="match status" value="1"/>
</dbReference>
<comment type="similarity">
    <text evidence="3">Belongs to the RimP family.</text>
</comment>
<dbReference type="EMBL" id="CP016076">
    <property type="protein sequence ID" value="APU13910.1"/>
    <property type="molecule type" value="Genomic_DNA"/>
</dbReference>
<dbReference type="InterPro" id="IPR035956">
    <property type="entry name" value="RimP_N_sf"/>
</dbReference>
<dbReference type="KEGG" id="acad:UA74_09230"/>
<dbReference type="GO" id="GO:0000028">
    <property type="term" value="P:ribosomal small subunit assembly"/>
    <property type="evidence" value="ECO:0007669"/>
    <property type="project" value="TreeGrafter"/>
</dbReference>
<dbReference type="InterPro" id="IPR028998">
    <property type="entry name" value="RimP_C"/>
</dbReference>
<dbReference type="AlphaFoldDB" id="A0AAC9PRC0"/>
<dbReference type="Pfam" id="PF17384">
    <property type="entry name" value="DUF150_C"/>
    <property type="match status" value="1"/>
</dbReference>
<accession>A0AAC9PRC0</accession>
<evidence type="ECO:0000313" key="8">
    <source>
        <dbReference type="Proteomes" id="UP000185511"/>
    </source>
</evidence>
<feature type="domain" description="Ribosome maturation factor RimP C-terminal" evidence="6">
    <location>
        <begin position="120"/>
        <end position="181"/>
    </location>
</feature>
<keyword evidence="8" id="KW-1185">Reference proteome</keyword>
<evidence type="ECO:0000313" key="7">
    <source>
        <dbReference type="EMBL" id="APU13910.1"/>
    </source>
</evidence>
<keyword evidence="1 3" id="KW-0963">Cytoplasm</keyword>
<dbReference type="Pfam" id="PF02576">
    <property type="entry name" value="RimP_N"/>
    <property type="match status" value="1"/>
</dbReference>
<dbReference type="InterPro" id="IPR003728">
    <property type="entry name" value="Ribosome_maturation_RimP"/>
</dbReference>
<gene>
    <name evidence="3" type="primary">rimP</name>
    <name evidence="7" type="ORF">UA74_09230</name>
</gene>
<proteinExistence type="inferred from homology"/>
<reference evidence="8" key="1">
    <citation type="submission" date="2016-06" db="EMBL/GenBank/DDBJ databases">
        <title>Complete genome sequence of Actinoalloteichus fjordicus DSM 46855 (=ADI127-17), type strain of the new species Actinoalloteichus fjordicus.</title>
        <authorList>
            <person name="Ruckert C."/>
            <person name="Nouioui I."/>
            <person name="Willmese J."/>
            <person name="van Wezel G."/>
            <person name="Klenk H.-P."/>
            <person name="Kalinowski J."/>
            <person name="Zotchev S.B."/>
        </authorList>
    </citation>
    <scope>NUCLEOTIDE SEQUENCE [LARGE SCALE GENOMIC DNA]</scope>
    <source>
        <strain evidence="8">ADI127-7</strain>
    </source>
</reference>
<evidence type="ECO:0000256" key="2">
    <source>
        <dbReference type="ARBA" id="ARBA00022517"/>
    </source>
</evidence>
<evidence type="ECO:0000256" key="1">
    <source>
        <dbReference type="ARBA" id="ARBA00022490"/>
    </source>
</evidence>
<keyword evidence="2 3" id="KW-0690">Ribosome biogenesis</keyword>
<dbReference type="Proteomes" id="UP000185511">
    <property type="component" value="Chromosome"/>
</dbReference>
<feature type="compositionally biased region" description="Polar residues" evidence="4">
    <location>
        <begin position="1"/>
        <end position="11"/>
    </location>
</feature>
<evidence type="ECO:0000259" key="6">
    <source>
        <dbReference type="Pfam" id="PF17384"/>
    </source>
</evidence>
<dbReference type="HAMAP" id="MF_01077">
    <property type="entry name" value="RimP"/>
    <property type="match status" value="1"/>
</dbReference>
<dbReference type="Gene3D" id="3.30.300.70">
    <property type="entry name" value="RimP-like superfamily, N-terminal"/>
    <property type="match status" value="1"/>
</dbReference>
<comment type="subcellular location">
    <subcellularLocation>
        <location evidence="3">Cytoplasm</location>
    </subcellularLocation>
</comment>
<feature type="domain" description="Ribosome maturation factor RimP N-terminal" evidence="5">
    <location>
        <begin position="32"/>
        <end position="90"/>
    </location>
</feature>
<evidence type="ECO:0000256" key="3">
    <source>
        <dbReference type="HAMAP-Rule" id="MF_01077"/>
    </source>
</evidence>